<dbReference type="Pfam" id="PF15916">
    <property type="entry name" value="DUF4743"/>
    <property type="match status" value="1"/>
</dbReference>
<dbReference type="PANTHER" id="PTHR13622:SF8">
    <property type="entry name" value="THIAMIN PYROPHOSPHOKINASE 1"/>
    <property type="match status" value="1"/>
</dbReference>
<keyword evidence="3" id="KW-1185">Reference proteome</keyword>
<protein>
    <recommendedName>
        <fullName evidence="1">Nudix hydrolase domain-containing protein</fullName>
    </recommendedName>
</protein>
<gene>
    <name evidence="2" type="ORF">PT974_00512</name>
</gene>
<organism evidence="2 3">
    <name type="scientific">Cladobotryum mycophilum</name>
    <dbReference type="NCBI Taxonomy" id="491253"/>
    <lineage>
        <taxon>Eukaryota</taxon>
        <taxon>Fungi</taxon>
        <taxon>Dikarya</taxon>
        <taxon>Ascomycota</taxon>
        <taxon>Pezizomycotina</taxon>
        <taxon>Sordariomycetes</taxon>
        <taxon>Hypocreomycetidae</taxon>
        <taxon>Hypocreales</taxon>
        <taxon>Hypocreaceae</taxon>
        <taxon>Cladobotryum</taxon>
    </lineage>
</organism>
<dbReference type="Proteomes" id="UP001338125">
    <property type="component" value="Unassembled WGS sequence"/>
</dbReference>
<dbReference type="PROSITE" id="PS51462">
    <property type="entry name" value="NUDIX"/>
    <property type="match status" value="1"/>
</dbReference>
<dbReference type="InterPro" id="IPR000086">
    <property type="entry name" value="NUDIX_hydrolase_dom"/>
</dbReference>
<name>A0ABR0T139_9HYPO</name>
<sequence length="335" mass="38109">MPAMKTNLDLICDTDRFPYADDPSAESQLWRQGLYTLLWQDEAGQYSIGHVPDRVVEELHKVPLNVRGEMVVNEQVKTIMLFHEQSTEEGRSQVVASVGNYWRERGTFKLLKGWRNELWPVYDRQGELLFSMERAAMGLLGTMRYGVHMVAYIEDQAAPYGIKVWVPKRAADKSTFPGMLDNTVAGGLMTGEDPFECIIREADEEASLPDPVVRSNAICTGTVTYIYVTEAKHVGEDGFIYPECQWVYDLKLPVDIIPHPKDGEVEEFMLCDVGEVKRDLSLGKFKPNCALVMIDFFIRHGILTKENEPDLAAIQRRMHREIPFPGPHQIDRQGS</sequence>
<dbReference type="InterPro" id="IPR031804">
    <property type="entry name" value="DUF4743"/>
</dbReference>
<evidence type="ECO:0000259" key="1">
    <source>
        <dbReference type="PROSITE" id="PS51462"/>
    </source>
</evidence>
<dbReference type="InterPro" id="IPR015797">
    <property type="entry name" value="NUDIX_hydrolase-like_dom_sf"/>
</dbReference>
<evidence type="ECO:0000313" key="2">
    <source>
        <dbReference type="EMBL" id="KAK5998140.1"/>
    </source>
</evidence>
<reference evidence="2 3" key="1">
    <citation type="submission" date="2024-01" db="EMBL/GenBank/DDBJ databases">
        <title>Complete genome of Cladobotryum mycophilum ATHUM6906.</title>
        <authorList>
            <person name="Christinaki A.C."/>
            <person name="Myridakis A.I."/>
            <person name="Kouvelis V.N."/>
        </authorList>
    </citation>
    <scope>NUCLEOTIDE SEQUENCE [LARGE SCALE GENOMIC DNA]</scope>
    <source>
        <strain evidence="2 3">ATHUM6906</strain>
    </source>
</reference>
<comment type="caution">
    <text evidence="2">The sequence shown here is derived from an EMBL/GenBank/DDBJ whole genome shotgun (WGS) entry which is preliminary data.</text>
</comment>
<evidence type="ECO:0000313" key="3">
    <source>
        <dbReference type="Proteomes" id="UP001338125"/>
    </source>
</evidence>
<proteinExistence type="predicted"/>
<dbReference type="PANTHER" id="PTHR13622">
    <property type="entry name" value="THIAMIN PYROPHOSPHOKINASE"/>
    <property type="match status" value="1"/>
</dbReference>
<feature type="domain" description="Nudix hydrolase" evidence="1">
    <location>
        <begin position="144"/>
        <end position="295"/>
    </location>
</feature>
<dbReference type="CDD" id="cd03676">
    <property type="entry name" value="NUDIX_Tnr3_like"/>
    <property type="match status" value="1"/>
</dbReference>
<dbReference type="Gene3D" id="3.90.79.10">
    <property type="entry name" value="Nucleoside Triphosphate Pyrophosphohydrolase"/>
    <property type="match status" value="1"/>
</dbReference>
<dbReference type="SUPFAM" id="SSF55811">
    <property type="entry name" value="Nudix"/>
    <property type="match status" value="1"/>
</dbReference>
<dbReference type="Pfam" id="PF00293">
    <property type="entry name" value="NUDIX"/>
    <property type="match status" value="1"/>
</dbReference>
<accession>A0ABR0T139</accession>
<dbReference type="EMBL" id="JAVFKD010000001">
    <property type="protein sequence ID" value="KAK5998140.1"/>
    <property type="molecule type" value="Genomic_DNA"/>
</dbReference>